<accession>A0A1I7WBS0</accession>
<evidence type="ECO:0000313" key="1">
    <source>
        <dbReference type="Proteomes" id="UP000095283"/>
    </source>
</evidence>
<evidence type="ECO:0000313" key="2">
    <source>
        <dbReference type="WBParaSite" id="Hba_02131"/>
    </source>
</evidence>
<sequence length="69" mass="7761">MTDRLSSSMARENDNLLITFLFVTQINDYTHTNLAVEVTSGLVKNVLAVSVGNLKKHHIHTTSIIRCDY</sequence>
<proteinExistence type="predicted"/>
<keyword evidence="1" id="KW-1185">Reference proteome</keyword>
<dbReference type="WBParaSite" id="Hba_02131">
    <property type="protein sequence ID" value="Hba_02131"/>
    <property type="gene ID" value="Hba_02131"/>
</dbReference>
<dbReference type="Proteomes" id="UP000095283">
    <property type="component" value="Unplaced"/>
</dbReference>
<reference evidence="2" key="1">
    <citation type="submission" date="2016-11" db="UniProtKB">
        <authorList>
            <consortium name="WormBaseParasite"/>
        </authorList>
    </citation>
    <scope>IDENTIFICATION</scope>
</reference>
<name>A0A1I7WBS0_HETBA</name>
<dbReference type="AlphaFoldDB" id="A0A1I7WBS0"/>
<organism evidence="1 2">
    <name type="scientific">Heterorhabditis bacteriophora</name>
    <name type="common">Entomopathogenic nematode worm</name>
    <dbReference type="NCBI Taxonomy" id="37862"/>
    <lineage>
        <taxon>Eukaryota</taxon>
        <taxon>Metazoa</taxon>
        <taxon>Ecdysozoa</taxon>
        <taxon>Nematoda</taxon>
        <taxon>Chromadorea</taxon>
        <taxon>Rhabditida</taxon>
        <taxon>Rhabditina</taxon>
        <taxon>Rhabditomorpha</taxon>
        <taxon>Strongyloidea</taxon>
        <taxon>Heterorhabditidae</taxon>
        <taxon>Heterorhabditis</taxon>
    </lineage>
</organism>
<protein>
    <submittedName>
        <fullName evidence="2">Uncharacterized protein</fullName>
    </submittedName>
</protein>